<dbReference type="Pfam" id="PF10502">
    <property type="entry name" value="Peptidase_S26"/>
    <property type="match status" value="1"/>
</dbReference>
<dbReference type="InterPro" id="IPR000223">
    <property type="entry name" value="Pept_S26A_signal_pept_1"/>
</dbReference>
<dbReference type="Proteomes" id="UP001146351">
    <property type="component" value="Unassembled WGS sequence"/>
</dbReference>
<evidence type="ECO:0000256" key="11">
    <source>
        <dbReference type="PIRSR" id="PIRSR600223-1"/>
    </source>
</evidence>
<evidence type="ECO:0000256" key="3">
    <source>
        <dbReference type="ARBA" id="ARBA00013650"/>
    </source>
</evidence>
<dbReference type="EMBL" id="JAPQKO010000005">
    <property type="protein sequence ID" value="KAJ5161278.1"/>
    <property type="molecule type" value="Genomic_DNA"/>
</dbReference>
<sequence>MPPPNSQSKPAKPQVLSPADAKRLANRTAFPFQIPQSPPIPNASTQAPTVGPSLAPKGPIRSLFSHLRNRYTSLPAPVKHTCRVLRVLAPLVPISLFFSEHVMQVMWVRGPSMTPYLNEDYDQMQTKSDMVLVNMSSLSRFWPWNRTIRLERGMVVTFRYDLISSLRAIFGIPPGVGVDVQNRLSNDLSPRGFSRSPANSSHIAIKRIVGLPGDRITTREPCMKASQIVPFNHVWLEGDAEDPRKSLDSNTYGPVSVSLITGRVTRVLGPRSRALDWEDWEASKDYRQGVRDRVVKEAVKLERPAFE</sequence>
<comment type="similarity">
    <text evidence="2">Belongs to the peptidase S26 family. IMP2 subfamily.</text>
</comment>
<dbReference type="GO" id="GO:0042720">
    <property type="term" value="C:mitochondrial inner membrane peptidase complex"/>
    <property type="evidence" value="ECO:0007669"/>
    <property type="project" value="InterPro"/>
</dbReference>
<keyword evidence="6" id="KW-0999">Mitochondrion inner membrane</keyword>
<reference evidence="14" key="1">
    <citation type="submission" date="2022-11" db="EMBL/GenBank/DDBJ databases">
        <authorList>
            <person name="Petersen C."/>
        </authorList>
    </citation>
    <scope>NUCLEOTIDE SEQUENCE</scope>
    <source>
        <strain evidence="14">IBT 21917</strain>
    </source>
</reference>
<keyword evidence="5" id="KW-0812">Transmembrane</keyword>
<evidence type="ECO:0000313" key="14">
    <source>
        <dbReference type="EMBL" id="KAJ5161278.1"/>
    </source>
</evidence>
<evidence type="ECO:0000256" key="1">
    <source>
        <dbReference type="ARBA" id="ARBA00004434"/>
    </source>
</evidence>
<feature type="active site" evidence="11">
    <location>
        <position position="206"/>
    </location>
</feature>
<feature type="region of interest" description="Disordered" evidence="12">
    <location>
        <begin position="32"/>
        <end position="54"/>
    </location>
</feature>
<evidence type="ECO:0000256" key="6">
    <source>
        <dbReference type="ARBA" id="ARBA00022792"/>
    </source>
</evidence>
<evidence type="ECO:0000256" key="4">
    <source>
        <dbReference type="ARBA" id="ARBA00022670"/>
    </source>
</evidence>
<dbReference type="SUPFAM" id="SSF51306">
    <property type="entry name" value="LexA/Signal peptidase"/>
    <property type="match status" value="1"/>
</dbReference>
<keyword evidence="4" id="KW-0645">Protease</keyword>
<keyword evidence="15" id="KW-1185">Reference proteome</keyword>
<name>A0A9W9I0N9_9EURO</name>
<evidence type="ECO:0000256" key="5">
    <source>
        <dbReference type="ARBA" id="ARBA00022692"/>
    </source>
</evidence>
<evidence type="ECO:0000256" key="8">
    <source>
        <dbReference type="ARBA" id="ARBA00022989"/>
    </source>
</evidence>
<dbReference type="PANTHER" id="PTHR46041:SF2">
    <property type="entry name" value="MITOCHONDRIAL INNER MEMBRANE PROTEASE SUBUNIT 2"/>
    <property type="match status" value="1"/>
</dbReference>
<proteinExistence type="inferred from homology"/>
<keyword evidence="10" id="KW-0472">Membrane</keyword>
<protein>
    <recommendedName>
        <fullName evidence="3">Mitochondrial inner membrane protease subunit 2</fullName>
    </recommendedName>
</protein>
<comment type="subcellular location">
    <subcellularLocation>
        <location evidence="1">Mitochondrion inner membrane</location>
        <topology evidence="1">Single-pass membrane protein</topology>
    </subcellularLocation>
</comment>
<gene>
    <name evidence="14" type="ORF">N7492_006670</name>
</gene>
<feature type="region of interest" description="Disordered" evidence="12">
    <location>
        <begin position="1"/>
        <end position="20"/>
    </location>
</feature>
<evidence type="ECO:0000256" key="7">
    <source>
        <dbReference type="ARBA" id="ARBA00022801"/>
    </source>
</evidence>
<dbReference type="InterPro" id="IPR036286">
    <property type="entry name" value="LexA/Signal_pep-like_sf"/>
</dbReference>
<evidence type="ECO:0000259" key="13">
    <source>
        <dbReference type="Pfam" id="PF10502"/>
    </source>
</evidence>
<keyword evidence="8" id="KW-1133">Transmembrane helix</keyword>
<evidence type="ECO:0000256" key="9">
    <source>
        <dbReference type="ARBA" id="ARBA00023128"/>
    </source>
</evidence>
<accession>A0A9W9I0N9</accession>
<feature type="domain" description="Peptidase S26" evidence="13">
    <location>
        <begin position="84"/>
        <end position="219"/>
    </location>
</feature>
<organism evidence="14 15">
    <name type="scientific">Penicillium capsulatum</name>
    <dbReference type="NCBI Taxonomy" id="69766"/>
    <lineage>
        <taxon>Eukaryota</taxon>
        <taxon>Fungi</taxon>
        <taxon>Dikarya</taxon>
        <taxon>Ascomycota</taxon>
        <taxon>Pezizomycotina</taxon>
        <taxon>Eurotiomycetes</taxon>
        <taxon>Eurotiomycetidae</taxon>
        <taxon>Eurotiales</taxon>
        <taxon>Aspergillaceae</taxon>
        <taxon>Penicillium</taxon>
    </lineage>
</organism>
<dbReference type="PRINTS" id="PR00727">
    <property type="entry name" value="LEADERPTASE"/>
</dbReference>
<evidence type="ECO:0000256" key="10">
    <source>
        <dbReference type="ARBA" id="ARBA00023136"/>
    </source>
</evidence>
<dbReference type="GO" id="GO:0004252">
    <property type="term" value="F:serine-type endopeptidase activity"/>
    <property type="evidence" value="ECO:0007669"/>
    <property type="project" value="InterPro"/>
</dbReference>
<comment type="caution">
    <text evidence="14">The sequence shown here is derived from an EMBL/GenBank/DDBJ whole genome shotgun (WGS) entry which is preliminary data.</text>
</comment>
<reference evidence="14" key="2">
    <citation type="journal article" date="2023" name="IMA Fungus">
        <title>Comparative genomic study of the Penicillium genus elucidates a diverse pangenome and 15 lateral gene transfer events.</title>
        <authorList>
            <person name="Petersen C."/>
            <person name="Sorensen T."/>
            <person name="Nielsen M.R."/>
            <person name="Sondergaard T.E."/>
            <person name="Sorensen J.L."/>
            <person name="Fitzpatrick D.A."/>
            <person name="Frisvad J.C."/>
            <person name="Nielsen K.L."/>
        </authorList>
    </citation>
    <scope>NUCLEOTIDE SEQUENCE</scope>
    <source>
        <strain evidence="14">IBT 21917</strain>
    </source>
</reference>
<dbReference type="InterPro" id="IPR019533">
    <property type="entry name" value="Peptidase_S26"/>
</dbReference>
<keyword evidence="9" id="KW-0496">Mitochondrion</keyword>
<dbReference type="PANTHER" id="PTHR46041">
    <property type="entry name" value="MITOCHONDRIAL INNER MEMBRANE PROTEASE SUBUNIT 2"/>
    <property type="match status" value="1"/>
</dbReference>
<dbReference type="Gene3D" id="2.10.109.10">
    <property type="entry name" value="Umud Fragment, subunit A"/>
    <property type="match status" value="1"/>
</dbReference>
<dbReference type="InterPro" id="IPR037730">
    <property type="entry name" value="IMP2"/>
</dbReference>
<dbReference type="GO" id="GO:0006627">
    <property type="term" value="P:protein processing involved in protein targeting to mitochondrion"/>
    <property type="evidence" value="ECO:0007669"/>
    <property type="project" value="InterPro"/>
</dbReference>
<dbReference type="OrthoDB" id="9996127at2759"/>
<feature type="active site" evidence="11">
    <location>
        <position position="112"/>
    </location>
</feature>
<keyword evidence="7" id="KW-0378">Hydrolase</keyword>
<dbReference type="GO" id="GO:0006465">
    <property type="term" value="P:signal peptide processing"/>
    <property type="evidence" value="ECO:0007669"/>
    <property type="project" value="InterPro"/>
</dbReference>
<evidence type="ECO:0000256" key="12">
    <source>
        <dbReference type="SAM" id="MobiDB-lite"/>
    </source>
</evidence>
<dbReference type="AlphaFoldDB" id="A0A9W9I0N9"/>
<evidence type="ECO:0000313" key="15">
    <source>
        <dbReference type="Proteomes" id="UP001146351"/>
    </source>
</evidence>
<evidence type="ECO:0000256" key="2">
    <source>
        <dbReference type="ARBA" id="ARBA00007066"/>
    </source>
</evidence>
<dbReference type="CDD" id="cd06530">
    <property type="entry name" value="S26_SPase_I"/>
    <property type="match status" value="1"/>
</dbReference>